<feature type="transmembrane region" description="Helical" evidence="9">
    <location>
        <begin position="301"/>
        <end position="322"/>
    </location>
</feature>
<feature type="transmembrane region" description="Helical" evidence="9">
    <location>
        <begin position="134"/>
        <end position="152"/>
    </location>
</feature>
<feature type="transmembrane region" description="Helical" evidence="9">
    <location>
        <begin position="250"/>
        <end position="267"/>
    </location>
</feature>
<organism evidence="10 11">
    <name type="scientific">Cynoglossus semilaevis</name>
    <name type="common">Tongue sole</name>
    <dbReference type="NCBI Taxonomy" id="244447"/>
    <lineage>
        <taxon>Eukaryota</taxon>
        <taxon>Metazoa</taxon>
        <taxon>Chordata</taxon>
        <taxon>Craniata</taxon>
        <taxon>Vertebrata</taxon>
        <taxon>Euteleostomi</taxon>
        <taxon>Actinopterygii</taxon>
        <taxon>Neopterygii</taxon>
        <taxon>Teleostei</taxon>
        <taxon>Neoteleostei</taxon>
        <taxon>Acanthomorphata</taxon>
        <taxon>Carangaria</taxon>
        <taxon>Pleuronectiformes</taxon>
        <taxon>Pleuronectoidei</taxon>
        <taxon>Cynoglossidae</taxon>
        <taxon>Cynoglossinae</taxon>
        <taxon>Cynoglossus</taxon>
    </lineage>
</organism>
<dbReference type="PANTHER" id="PTHR10464:SF9">
    <property type="entry name" value="UREA TRANSPORTER"/>
    <property type="match status" value="1"/>
</dbReference>
<feature type="transmembrane region" description="Helical" evidence="9">
    <location>
        <begin position="159"/>
        <end position="181"/>
    </location>
</feature>
<keyword evidence="3 8" id="KW-1003">Cell membrane</keyword>
<dbReference type="PIRSF" id="PIRSF016502">
    <property type="entry name" value="Urea_transporter"/>
    <property type="match status" value="1"/>
</dbReference>
<feature type="transmembrane region" description="Helical" evidence="9">
    <location>
        <begin position="273"/>
        <end position="294"/>
    </location>
</feature>
<evidence type="ECO:0000256" key="5">
    <source>
        <dbReference type="ARBA" id="ARBA00022989"/>
    </source>
</evidence>
<reference evidence="10 11" key="1">
    <citation type="journal article" date="2014" name="Nat. Genet.">
        <title>Whole-genome sequence of a flatfish provides insights into ZW sex chromosome evolution and adaptation to a benthic lifestyle.</title>
        <authorList>
            <person name="Chen S."/>
            <person name="Zhang G."/>
            <person name="Shao C."/>
            <person name="Huang Q."/>
            <person name="Liu G."/>
            <person name="Zhang P."/>
            <person name="Song W."/>
            <person name="An N."/>
            <person name="Chalopin D."/>
            <person name="Volff J.N."/>
            <person name="Hong Y."/>
            <person name="Li Q."/>
            <person name="Sha Z."/>
            <person name="Zhou H."/>
            <person name="Xie M."/>
            <person name="Yu Q."/>
            <person name="Liu Y."/>
            <person name="Xiang H."/>
            <person name="Wang N."/>
            <person name="Wu K."/>
            <person name="Yang C."/>
            <person name="Zhou Q."/>
            <person name="Liao X."/>
            <person name="Yang L."/>
            <person name="Hu Q."/>
            <person name="Zhang J."/>
            <person name="Meng L."/>
            <person name="Jin L."/>
            <person name="Tian Y."/>
            <person name="Lian J."/>
            <person name="Yang J."/>
            <person name="Miao G."/>
            <person name="Liu S."/>
            <person name="Liang Z."/>
            <person name="Yan F."/>
            <person name="Li Y."/>
            <person name="Sun B."/>
            <person name="Zhang H."/>
            <person name="Zhang J."/>
            <person name="Zhu Y."/>
            <person name="Du M."/>
            <person name="Zhao Y."/>
            <person name="Schartl M."/>
            <person name="Tang Q."/>
            <person name="Wang J."/>
        </authorList>
    </citation>
    <scope>NUCLEOTIDE SEQUENCE</scope>
</reference>
<evidence type="ECO:0000256" key="4">
    <source>
        <dbReference type="ARBA" id="ARBA00022692"/>
    </source>
</evidence>
<dbReference type="Gene3D" id="1.10.3430.10">
    <property type="entry name" value="Ammonium transporter AmtB like domains"/>
    <property type="match status" value="1"/>
</dbReference>
<dbReference type="InParanoid" id="A0A3P8WE98"/>
<evidence type="ECO:0000256" key="7">
    <source>
        <dbReference type="ARBA" id="ARBA00033993"/>
    </source>
</evidence>
<keyword evidence="6 8" id="KW-0472">Membrane</keyword>
<proteinExistence type="inferred from homology"/>
<evidence type="ECO:0000256" key="9">
    <source>
        <dbReference type="SAM" id="Phobius"/>
    </source>
</evidence>
<comment type="similarity">
    <text evidence="2 8">Belongs to the urea transporter family.</text>
</comment>
<reference evidence="10" key="2">
    <citation type="submission" date="2025-08" db="UniProtKB">
        <authorList>
            <consortium name="Ensembl"/>
        </authorList>
    </citation>
    <scope>IDENTIFICATION</scope>
</reference>
<dbReference type="PANTHER" id="PTHR10464">
    <property type="entry name" value="UREA TRANSPORTER"/>
    <property type="match status" value="1"/>
</dbReference>
<dbReference type="STRING" id="244447.ENSCSEP00000025798"/>
<evidence type="ECO:0000313" key="11">
    <source>
        <dbReference type="Proteomes" id="UP000265120"/>
    </source>
</evidence>
<accession>A0A3P8WE98</accession>
<keyword evidence="5 9" id="KW-1133">Transmembrane helix</keyword>
<dbReference type="OrthoDB" id="426293at2759"/>
<sequence>MWMEYKPDTEEVCNNPPSLSSRVYKTVLLFTGDMEYMDKYMQDKPYLLQLAVCCFRGVSRVSLANNPLSGALILAALYWDSPWQGLLGTLGTLVSTLTAVVIGQDSAEVLGGLHAYNGTLVSLLIGVFNSAGDWYWLLLLPVCFSSVSCVFLQSGLSSLLAHWDLSSSVYPFNIVLLLYLLCTGPDNPYFPHYQVLPPGGLDVNDTNVIALEMIRAVPLGVGQIFACATLGPSFLIFGAVVLYSPLLAAHAMLGSAIGLLAGLSVAVRHDHLYSGLSGLNGALGCMVVGGLFFTLNWRTHLFAVASAFFASYFDIALGNLLGTVGLPSSSVAATFTVTLMSLLTGTLAQHRIPPSQVSSPELNLLCRSKWKITRTSEEECTAQFSPSAQITLPNL</sequence>
<protein>
    <recommendedName>
        <fullName evidence="8">Urea transporter</fullName>
    </recommendedName>
</protein>
<name>A0A3P8WE98_CYNSE</name>
<dbReference type="GO" id="GO:0005886">
    <property type="term" value="C:plasma membrane"/>
    <property type="evidence" value="ECO:0007669"/>
    <property type="project" value="UniProtKB-SubCell"/>
</dbReference>
<reference evidence="10" key="3">
    <citation type="submission" date="2025-09" db="UniProtKB">
        <authorList>
            <consortium name="Ensembl"/>
        </authorList>
    </citation>
    <scope>IDENTIFICATION</scope>
</reference>
<comment type="subcellular location">
    <subcellularLocation>
        <location evidence="1">Cell membrane</location>
        <topology evidence="1">Multi-pass membrane protein</topology>
    </subcellularLocation>
</comment>
<keyword evidence="4 9" id="KW-0812">Transmembrane</keyword>
<dbReference type="Pfam" id="PF03253">
    <property type="entry name" value="UT"/>
    <property type="match status" value="1"/>
</dbReference>
<keyword evidence="8" id="KW-0813">Transport</keyword>
<comment type="catalytic activity">
    <reaction evidence="7">
        <text>urea(in) = urea(out)</text>
        <dbReference type="Rhea" id="RHEA:32799"/>
        <dbReference type="ChEBI" id="CHEBI:16199"/>
    </reaction>
</comment>
<dbReference type="AlphaFoldDB" id="A0A3P8WE98"/>
<dbReference type="KEGG" id="csem:103383906"/>
<dbReference type="GeneTree" id="ENSGT00390000018729"/>
<dbReference type="GeneID" id="103383906"/>
<dbReference type="FunFam" id="1.10.3430.10:FF:000019">
    <property type="entry name" value="Urea transporter"/>
    <property type="match status" value="1"/>
</dbReference>
<evidence type="ECO:0000313" key="10">
    <source>
        <dbReference type="Ensembl" id="ENSCSEP00000025798.1"/>
    </source>
</evidence>
<dbReference type="RefSeq" id="XP_008315459.1">
    <property type="nucleotide sequence ID" value="XM_008317237.3"/>
</dbReference>
<feature type="transmembrane region" description="Helical" evidence="9">
    <location>
        <begin position="221"/>
        <end position="243"/>
    </location>
</feature>
<evidence type="ECO:0000256" key="3">
    <source>
        <dbReference type="ARBA" id="ARBA00022475"/>
    </source>
</evidence>
<evidence type="ECO:0000256" key="2">
    <source>
        <dbReference type="ARBA" id="ARBA00005914"/>
    </source>
</evidence>
<evidence type="ECO:0000256" key="6">
    <source>
        <dbReference type="ARBA" id="ARBA00023136"/>
    </source>
</evidence>
<dbReference type="Ensembl" id="ENSCSET00000026135.1">
    <property type="protein sequence ID" value="ENSCSEP00000025798.1"/>
    <property type="gene ID" value="ENSCSEG00000016478.1"/>
</dbReference>
<dbReference type="InterPro" id="IPR004937">
    <property type="entry name" value="Urea_transporter"/>
</dbReference>
<dbReference type="InterPro" id="IPR029020">
    <property type="entry name" value="Ammonium/urea_transptr"/>
</dbReference>
<dbReference type="GO" id="GO:0015204">
    <property type="term" value="F:urea transmembrane transporter activity"/>
    <property type="evidence" value="ECO:0007669"/>
    <property type="project" value="InterPro"/>
</dbReference>
<evidence type="ECO:0000256" key="1">
    <source>
        <dbReference type="ARBA" id="ARBA00004651"/>
    </source>
</evidence>
<keyword evidence="11" id="KW-1185">Reference proteome</keyword>
<evidence type="ECO:0000256" key="8">
    <source>
        <dbReference type="PIRNR" id="PIRNR016502"/>
    </source>
</evidence>
<dbReference type="Proteomes" id="UP000265120">
    <property type="component" value="Chromosome 1"/>
</dbReference>
<dbReference type="OMA" id="MAPEHNL"/>